<dbReference type="PANTHER" id="PTHR47618:SF1">
    <property type="entry name" value="BIFUNCTIONAL OLIGORIBONUCLEASE AND PAP PHOSPHATASE NRNA"/>
    <property type="match status" value="1"/>
</dbReference>
<organism evidence="2">
    <name type="scientific">uncultured bacterium</name>
    <name type="common">gcode 4</name>
    <dbReference type="NCBI Taxonomy" id="1234023"/>
    <lineage>
        <taxon>Bacteria</taxon>
        <taxon>environmental samples</taxon>
    </lineage>
</organism>
<proteinExistence type="predicted"/>
<name>K2BWY8_9BACT</name>
<evidence type="ECO:0000313" key="2">
    <source>
        <dbReference type="EMBL" id="EKD66674.1"/>
    </source>
</evidence>
<dbReference type="EMBL" id="AMFJ01021609">
    <property type="protein sequence ID" value="EKD66674.1"/>
    <property type="molecule type" value="Genomic_DNA"/>
</dbReference>
<dbReference type="PANTHER" id="PTHR47618">
    <property type="entry name" value="BIFUNCTIONAL OLIGORIBONUCLEASE AND PAP PHOSPHATASE NRNA"/>
    <property type="match status" value="1"/>
</dbReference>
<dbReference type="InterPro" id="IPR038763">
    <property type="entry name" value="DHH_sf"/>
</dbReference>
<dbReference type="InterPro" id="IPR001667">
    <property type="entry name" value="DDH_dom"/>
</dbReference>
<reference evidence="2" key="1">
    <citation type="journal article" date="2012" name="Science">
        <title>Fermentation, hydrogen, and sulfur metabolism in multiple uncultivated bacterial phyla.</title>
        <authorList>
            <person name="Wrighton K.C."/>
            <person name="Thomas B.C."/>
            <person name="Sharon I."/>
            <person name="Miller C.S."/>
            <person name="Castelle C.J."/>
            <person name="VerBerkmoes N.C."/>
            <person name="Wilkins M.J."/>
            <person name="Hettich R.L."/>
            <person name="Lipton M.S."/>
            <person name="Williams K.H."/>
            <person name="Long P.E."/>
            <person name="Banfield J.F."/>
        </authorList>
    </citation>
    <scope>NUCLEOTIDE SEQUENCE [LARGE SCALE GENOMIC DNA]</scope>
</reference>
<dbReference type="SUPFAM" id="SSF64182">
    <property type="entry name" value="DHH phosphoesterases"/>
    <property type="match status" value="1"/>
</dbReference>
<evidence type="ECO:0000259" key="1">
    <source>
        <dbReference type="Pfam" id="PF01368"/>
    </source>
</evidence>
<comment type="caution">
    <text evidence="2">The sequence shown here is derived from an EMBL/GenBank/DDBJ whole genome shotgun (WGS) entry which is preliminary data.</text>
</comment>
<protein>
    <recommendedName>
        <fullName evidence="1">DDH domain-containing protein</fullName>
    </recommendedName>
</protein>
<dbReference type="Pfam" id="PF01368">
    <property type="entry name" value="DHH"/>
    <property type="match status" value="1"/>
</dbReference>
<dbReference type="InterPro" id="IPR051319">
    <property type="entry name" value="Oligoribo/pAp-PDE_c-di-AMP_PDE"/>
</dbReference>
<sequence length="329" mass="38506">MSEFEAIYKYIDDLIKKSSNIAIITHISPDGDTLGSATALCEVIMTNFKNKKVDIINKDSCGLFSFLPNSNKIIENFQLNKYDFVFIVDIATLKLSWFWENKKFIFGDKELINIDHHITNWFYGDVNLVDSSTPAASIVLYDFFKHMWYIITPDAATCLLTGIYTDTGAFAYSNVNKYSFEVTANLMEKWGDIWIIDREFFSSLNFKFLQLYSIILSRLVTKDNYAVSYMTSDDLEKIWCSVEFNWGLISPKLNHLSGVDYVIFLYQKWDGVKWSMRTNRDDFDLTKIASKFSWWWHCKASGFMIDWTLCDENWRIFVKKPDGELIYFS</sequence>
<dbReference type="Gene3D" id="3.10.310.30">
    <property type="match status" value="1"/>
</dbReference>
<dbReference type="AlphaFoldDB" id="K2BWY8"/>
<feature type="domain" description="DDH" evidence="1">
    <location>
        <begin position="20"/>
        <end position="163"/>
    </location>
</feature>
<gene>
    <name evidence="2" type="ORF">ACD_49C00023G0017</name>
</gene>
<dbReference type="Gene3D" id="3.90.1640.10">
    <property type="entry name" value="inorganic pyrophosphatase (n-terminal core)"/>
    <property type="match status" value="1"/>
</dbReference>
<accession>K2BWY8</accession>